<accession>A0A0B8QG64</accession>
<dbReference type="PANTHER" id="PTHR47962:SF5">
    <property type="entry name" value="ATP-DEPENDENT HELICASE LHR-RELATED"/>
    <property type="match status" value="1"/>
</dbReference>
<dbReference type="AlphaFoldDB" id="A0A0B8QG64"/>
<keyword evidence="1" id="KW-0472">Membrane</keyword>
<evidence type="ECO:0000256" key="1">
    <source>
        <dbReference type="SAM" id="Phobius"/>
    </source>
</evidence>
<dbReference type="InterPro" id="IPR027417">
    <property type="entry name" value="P-loop_NTPase"/>
</dbReference>
<feature type="domain" description="DEAD/DEAH-box helicase" evidence="2">
    <location>
        <begin position="61"/>
        <end position="132"/>
    </location>
</feature>
<keyword evidence="3" id="KW-0378">Hydrolase</keyword>
<keyword evidence="3" id="KW-0547">Nucleotide-binding</keyword>
<name>A0A0B8QG64_9VIBR</name>
<dbReference type="GO" id="GO:0003677">
    <property type="term" value="F:DNA binding"/>
    <property type="evidence" value="ECO:0007669"/>
    <property type="project" value="TreeGrafter"/>
</dbReference>
<dbReference type="SUPFAM" id="SSF52540">
    <property type="entry name" value="P-loop containing nucleoside triphosphate hydrolases"/>
    <property type="match status" value="1"/>
</dbReference>
<dbReference type="InterPro" id="IPR052511">
    <property type="entry name" value="ATP-dep_Helicase"/>
</dbReference>
<protein>
    <submittedName>
        <fullName evidence="3">Putative helicase</fullName>
    </submittedName>
</protein>
<dbReference type="GO" id="GO:0005524">
    <property type="term" value="F:ATP binding"/>
    <property type="evidence" value="ECO:0007669"/>
    <property type="project" value="InterPro"/>
</dbReference>
<evidence type="ECO:0000313" key="3">
    <source>
        <dbReference type="EMBL" id="GAM73619.1"/>
    </source>
</evidence>
<dbReference type="GO" id="GO:0004386">
    <property type="term" value="F:helicase activity"/>
    <property type="evidence" value="ECO:0007669"/>
    <property type="project" value="UniProtKB-KW"/>
</dbReference>
<dbReference type="Pfam" id="PF00270">
    <property type="entry name" value="DEAD"/>
    <property type="match status" value="1"/>
</dbReference>
<keyword evidence="1" id="KW-1133">Transmembrane helix</keyword>
<gene>
    <name evidence="3" type="ORF">JCM19241_3074</name>
</gene>
<reference evidence="3 4" key="2">
    <citation type="submission" date="2015-01" db="EMBL/GenBank/DDBJ databases">
        <authorList>
            <consortium name="NBRP consortium"/>
            <person name="Sawabe T."/>
            <person name="Meirelles P."/>
            <person name="Feng G."/>
            <person name="Sayaka M."/>
            <person name="Hattori M."/>
            <person name="Ohkuma M."/>
        </authorList>
    </citation>
    <scope>NUCLEOTIDE SEQUENCE [LARGE SCALE GENOMIC DNA]</scope>
    <source>
        <strain evidence="4">JCM 19241</strain>
    </source>
</reference>
<evidence type="ECO:0000259" key="2">
    <source>
        <dbReference type="Pfam" id="PF00270"/>
    </source>
</evidence>
<feature type="transmembrane region" description="Helical" evidence="1">
    <location>
        <begin position="138"/>
        <end position="159"/>
    </location>
</feature>
<comment type="caution">
    <text evidence="3">The sequence shown here is derived from an EMBL/GenBank/DDBJ whole genome shotgun (WGS) entry which is preliminary data.</text>
</comment>
<dbReference type="PANTHER" id="PTHR47962">
    <property type="entry name" value="ATP-DEPENDENT HELICASE LHR-RELATED-RELATED"/>
    <property type="match status" value="1"/>
</dbReference>
<dbReference type="InterPro" id="IPR011545">
    <property type="entry name" value="DEAD/DEAH_box_helicase_dom"/>
</dbReference>
<organism evidence="3 4">
    <name type="scientific">Vibrio ishigakensis</name>
    <dbReference type="NCBI Taxonomy" id="1481914"/>
    <lineage>
        <taxon>Bacteria</taxon>
        <taxon>Pseudomonadati</taxon>
        <taxon>Pseudomonadota</taxon>
        <taxon>Gammaproteobacteria</taxon>
        <taxon>Vibrionales</taxon>
        <taxon>Vibrionaceae</taxon>
        <taxon>Vibrio</taxon>
    </lineage>
</organism>
<dbReference type="GO" id="GO:0016887">
    <property type="term" value="F:ATP hydrolysis activity"/>
    <property type="evidence" value="ECO:0007669"/>
    <property type="project" value="TreeGrafter"/>
</dbReference>
<dbReference type="Gene3D" id="3.40.50.300">
    <property type="entry name" value="P-loop containing nucleotide triphosphate hydrolases"/>
    <property type="match status" value="1"/>
</dbReference>
<dbReference type="EMBL" id="BBSC01000001">
    <property type="protein sequence ID" value="GAM73619.1"/>
    <property type="molecule type" value="Genomic_DNA"/>
</dbReference>
<keyword evidence="1" id="KW-0812">Transmembrane</keyword>
<keyword evidence="3" id="KW-0067">ATP-binding</keyword>
<proteinExistence type="predicted"/>
<sequence length="170" mass="19278">MEEEDSFLAPPVFEHTFGWEASEKKLKDLEGSLLSKSVLDALDHSNNKQYAFKKGWYPHAHQLNAWETLLSDKPQSAIVTSGTGSGKTECFMVPILQDLYQEYEASGDSLVGVRALFLYPLNALINSQKERFMLGHSISAMVFAFVYTMVILQSMRANIAKNKMKNRMKY</sequence>
<reference evidence="3 4" key="1">
    <citation type="submission" date="2015-01" db="EMBL/GenBank/DDBJ databases">
        <title>Vibrio sp. C94 JCM 19241 whole genome shotgun sequence.</title>
        <authorList>
            <person name="Sawabe T."/>
            <person name="Meirelles P."/>
            <person name="Feng G."/>
            <person name="Sayaka M."/>
            <person name="Hattori M."/>
            <person name="Ohkuma M."/>
        </authorList>
    </citation>
    <scope>NUCLEOTIDE SEQUENCE [LARGE SCALE GENOMIC DNA]</scope>
    <source>
        <strain evidence="4">JCM 19241</strain>
    </source>
</reference>
<dbReference type="STRING" id="1481914.JCM19241_3074"/>
<evidence type="ECO:0000313" key="4">
    <source>
        <dbReference type="Proteomes" id="UP000031666"/>
    </source>
</evidence>
<dbReference type="Proteomes" id="UP000031666">
    <property type="component" value="Unassembled WGS sequence"/>
</dbReference>
<keyword evidence="3" id="KW-0347">Helicase</keyword>